<dbReference type="InterPro" id="IPR011009">
    <property type="entry name" value="Kinase-like_dom_sf"/>
</dbReference>
<dbReference type="PANTHER" id="PTHR11909">
    <property type="entry name" value="CASEIN KINASE-RELATED"/>
    <property type="match status" value="1"/>
</dbReference>
<keyword evidence="2" id="KW-1185">Reference proteome</keyword>
<evidence type="ECO:0000256" key="1">
    <source>
        <dbReference type="SAM" id="MobiDB-lite"/>
    </source>
</evidence>
<dbReference type="WBParaSite" id="Pan_g16815.t1">
    <property type="protein sequence ID" value="Pan_g16815.t1"/>
    <property type="gene ID" value="Pan_g16815"/>
</dbReference>
<feature type="region of interest" description="Disordered" evidence="1">
    <location>
        <begin position="192"/>
        <end position="292"/>
    </location>
</feature>
<dbReference type="AlphaFoldDB" id="A0A7E4V6F3"/>
<dbReference type="SUPFAM" id="SSF56112">
    <property type="entry name" value="Protein kinase-like (PK-like)"/>
    <property type="match status" value="1"/>
</dbReference>
<sequence length="742" mass="84688">MDACGGLLMIGPEAPEEVVNHPIQGGRNDSSLSPRLKTTLMTDKKSEGPQTIWPFLHSMERRTEHFQKPFSDEGKGKAGRAVWNTRVFPSAALQAHENDSEAKLGGQHALGGWHYLVVVLLTGVAPGCLQPNGQSAKRRSLYATWLEDIGVPPRAGGVELRCRDDSRPRTDGPDLLLLLLLLLSTSIMSSNTNTTTSAAKKSGEKKPAQKKSAEKKPSAKKSGEKKLPMVKKSGEKKHAQKKPTEKKPTEKKPVEKKPVEKKSAEKKSAEKKSGEKKSGEKKAKKPMPKNVPLVHPGLFCHPDDPKHINMNFGQKMILQRWPKYLYPKHPLFDQYRETMGQNPTPQDIGRLLYREDFPKNFYFFGHPEPALNTDVDKKISKLREKTHKLEPGNTYSIPEVGYFKIDRKIGNNGYAATSKDPRFGKCYVTFEAEGKDKKSMPCQFLDVRFYLSIKEWADIHRKHFLQMHCFGLVPGKYHWAVMELAGPNLNDLFIMCDKIWKKSTVIHVMAQTLQAIHDVQLHHHMHRCIDPSSFVVGVGDKHKVVYVIDFSHSYEFTERTRAQRKGEEYSADTPRVRWRISKRELFAPRSYHTGSPYRRIDDVESWYFMLQYFLLKGLSFMLHSNFREYYYQKCHWMYGGFCQESPRPGYAGVMMSFVRAIDQYDETVNSTVDFPFFASVLENFAVVMEVTKEELQEVEWMPSSKDPSKMVLRGGAFLDPVKKDPTKLATATLILPDEEQKS</sequence>
<proteinExistence type="predicted"/>
<name>A0A7E4V6F3_PANRE</name>
<organism evidence="2 3">
    <name type="scientific">Panagrellus redivivus</name>
    <name type="common">Microworm</name>
    <dbReference type="NCBI Taxonomy" id="6233"/>
    <lineage>
        <taxon>Eukaryota</taxon>
        <taxon>Metazoa</taxon>
        <taxon>Ecdysozoa</taxon>
        <taxon>Nematoda</taxon>
        <taxon>Chromadorea</taxon>
        <taxon>Rhabditida</taxon>
        <taxon>Tylenchina</taxon>
        <taxon>Panagrolaimomorpha</taxon>
        <taxon>Panagrolaimoidea</taxon>
        <taxon>Panagrolaimidae</taxon>
        <taxon>Panagrellus</taxon>
    </lineage>
</organism>
<evidence type="ECO:0000313" key="3">
    <source>
        <dbReference type="WBParaSite" id="Pan_g16815.t1"/>
    </source>
</evidence>
<protein>
    <submittedName>
        <fullName evidence="3">Protein kinase domain-containing protein</fullName>
    </submittedName>
</protein>
<reference evidence="3" key="2">
    <citation type="submission" date="2020-10" db="UniProtKB">
        <authorList>
            <consortium name="WormBaseParasite"/>
        </authorList>
    </citation>
    <scope>IDENTIFICATION</scope>
</reference>
<dbReference type="InterPro" id="IPR050235">
    <property type="entry name" value="CK1_Ser-Thr_kinase"/>
</dbReference>
<accession>A0A7E4V6F3</accession>
<reference evidence="2" key="1">
    <citation type="journal article" date="2013" name="Genetics">
        <title>The draft genome and transcriptome of Panagrellus redivivus are shaped by the harsh demands of a free-living lifestyle.</title>
        <authorList>
            <person name="Srinivasan J."/>
            <person name="Dillman A.R."/>
            <person name="Macchietto M.G."/>
            <person name="Heikkinen L."/>
            <person name="Lakso M."/>
            <person name="Fracchia K.M."/>
            <person name="Antoshechkin I."/>
            <person name="Mortazavi A."/>
            <person name="Wong G."/>
            <person name="Sternberg P.W."/>
        </authorList>
    </citation>
    <scope>NUCLEOTIDE SEQUENCE [LARGE SCALE GENOMIC DNA]</scope>
    <source>
        <strain evidence="2">MT8872</strain>
    </source>
</reference>
<dbReference type="Proteomes" id="UP000492821">
    <property type="component" value="Unassembled WGS sequence"/>
</dbReference>
<dbReference type="Gene3D" id="1.10.510.10">
    <property type="entry name" value="Transferase(Phosphotransferase) domain 1"/>
    <property type="match status" value="1"/>
</dbReference>
<feature type="compositionally biased region" description="Basic and acidic residues" evidence="1">
    <location>
        <begin position="201"/>
        <end position="281"/>
    </location>
</feature>
<evidence type="ECO:0000313" key="2">
    <source>
        <dbReference type="Proteomes" id="UP000492821"/>
    </source>
</evidence>